<dbReference type="SMART" id="SM00903">
    <property type="entry name" value="Flavin_Reduct"/>
    <property type="match status" value="1"/>
</dbReference>
<name>A0ABX0SC73_9ACTN</name>
<dbReference type="Proteomes" id="UP000749311">
    <property type="component" value="Unassembled WGS sequence"/>
</dbReference>
<dbReference type="PANTHER" id="PTHR30466">
    <property type="entry name" value="FLAVIN REDUCTASE"/>
    <property type="match status" value="1"/>
</dbReference>
<dbReference type="InterPro" id="IPR050268">
    <property type="entry name" value="NADH-dep_flavin_reductase"/>
</dbReference>
<protein>
    <submittedName>
        <fullName evidence="3">Flavin reductase (DIM6/NTAB) family NADH-FMN oxidoreductase RutF</fullName>
    </submittedName>
</protein>
<comment type="caution">
    <text evidence="3">The sequence shown here is derived from an EMBL/GenBank/DDBJ whole genome shotgun (WGS) entry which is preliminary data.</text>
</comment>
<evidence type="ECO:0000313" key="4">
    <source>
        <dbReference type="Proteomes" id="UP000749311"/>
    </source>
</evidence>
<dbReference type="Gene3D" id="2.30.110.10">
    <property type="entry name" value="Electron Transport, Fmn-binding Protein, Chain A"/>
    <property type="match status" value="1"/>
</dbReference>
<evidence type="ECO:0000313" key="3">
    <source>
        <dbReference type="EMBL" id="NIH55984.1"/>
    </source>
</evidence>
<dbReference type="InterPro" id="IPR012349">
    <property type="entry name" value="Split_barrel_FMN-bd"/>
</dbReference>
<dbReference type="PANTHER" id="PTHR30466:SF1">
    <property type="entry name" value="FMN REDUCTASE (NADH) RUTF"/>
    <property type="match status" value="1"/>
</dbReference>
<dbReference type="Pfam" id="PF01613">
    <property type="entry name" value="Flavin_Reduct"/>
    <property type="match status" value="1"/>
</dbReference>
<gene>
    <name evidence="3" type="ORF">FB473_000629</name>
</gene>
<evidence type="ECO:0000256" key="1">
    <source>
        <dbReference type="ARBA" id="ARBA00023002"/>
    </source>
</evidence>
<dbReference type="EMBL" id="JAAMOZ010000001">
    <property type="protein sequence ID" value="NIH55984.1"/>
    <property type="molecule type" value="Genomic_DNA"/>
</dbReference>
<organism evidence="3 4">
    <name type="scientific">Brooklawnia cerclae</name>
    <dbReference type="NCBI Taxonomy" id="349934"/>
    <lineage>
        <taxon>Bacteria</taxon>
        <taxon>Bacillati</taxon>
        <taxon>Actinomycetota</taxon>
        <taxon>Actinomycetes</taxon>
        <taxon>Propionibacteriales</taxon>
        <taxon>Propionibacteriaceae</taxon>
        <taxon>Brooklawnia</taxon>
    </lineage>
</organism>
<sequence length="163" mass="17385">MSRLIEDFTTAFRTHPAAVGLITATTERGPVGLTASSIASLSTDPPALSFSVMRDGGSAGGILHARTFLIHLLGEQHRDIADAFARPDGPRFVPEQGWRRLPTGEPHLPSAPAALRARPLEIVEVGASRLIAAEVLDVVPGPEASPLLYHDHRYLTLACAQVL</sequence>
<evidence type="ECO:0000259" key="2">
    <source>
        <dbReference type="SMART" id="SM00903"/>
    </source>
</evidence>
<keyword evidence="4" id="KW-1185">Reference proteome</keyword>
<dbReference type="SUPFAM" id="SSF50475">
    <property type="entry name" value="FMN-binding split barrel"/>
    <property type="match status" value="1"/>
</dbReference>
<proteinExistence type="predicted"/>
<feature type="domain" description="Flavin reductase like" evidence="2">
    <location>
        <begin position="12"/>
        <end position="156"/>
    </location>
</feature>
<accession>A0ABX0SC73</accession>
<reference evidence="3 4" key="1">
    <citation type="submission" date="2020-02" db="EMBL/GenBank/DDBJ databases">
        <title>Sequencing the genomes of 1000 actinobacteria strains.</title>
        <authorList>
            <person name="Klenk H.-P."/>
        </authorList>
    </citation>
    <scope>NUCLEOTIDE SEQUENCE [LARGE SCALE GENOMIC DNA]</scope>
    <source>
        <strain evidence="3 4">DSM 19609</strain>
    </source>
</reference>
<dbReference type="InterPro" id="IPR002563">
    <property type="entry name" value="Flavin_Rdtase-like_dom"/>
</dbReference>
<dbReference type="RefSeq" id="WP_167164756.1">
    <property type="nucleotide sequence ID" value="NZ_BAAAOO010000002.1"/>
</dbReference>
<keyword evidence="1" id="KW-0560">Oxidoreductase</keyword>